<dbReference type="InterPro" id="IPR013083">
    <property type="entry name" value="Znf_RING/FYVE/PHD"/>
</dbReference>
<dbReference type="Pfam" id="PF00628">
    <property type="entry name" value="PHD"/>
    <property type="match status" value="1"/>
</dbReference>
<evidence type="ECO:0000256" key="11">
    <source>
        <dbReference type="PIRSR" id="PIRSR602717-51"/>
    </source>
</evidence>
<dbReference type="FunFam" id="3.30.60.60:FF:000001">
    <property type="entry name" value="Histone acetyltransferase"/>
    <property type="match status" value="1"/>
</dbReference>
<feature type="region of interest" description="Disordered" evidence="14">
    <location>
        <begin position="1449"/>
        <end position="1471"/>
    </location>
</feature>
<feature type="compositionally biased region" description="Polar residues" evidence="14">
    <location>
        <begin position="1336"/>
        <end position="1351"/>
    </location>
</feature>
<dbReference type="InterPro" id="IPR040706">
    <property type="entry name" value="Zf-MYST"/>
</dbReference>
<feature type="compositionally biased region" description="Polar residues" evidence="14">
    <location>
        <begin position="767"/>
        <end position="779"/>
    </location>
</feature>
<dbReference type="Gene3D" id="3.40.630.30">
    <property type="match status" value="1"/>
</dbReference>
<dbReference type="PROSITE" id="PS50016">
    <property type="entry name" value="ZF_PHD_2"/>
    <property type="match status" value="1"/>
</dbReference>
<dbReference type="InterPro" id="IPR016181">
    <property type="entry name" value="Acyl_CoA_acyltransferase"/>
</dbReference>
<feature type="compositionally biased region" description="Low complexity" evidence="14">
    <location>
        <begin position="110"/>
        <end position="121"/>
    </location>
</feature>
<comment type="similarity">
    <text evidence="2 13">Belongs to the MYST (SAS/MOZ) family.</text>
</comment>
<feature type="compositionally biased region" description="Basic and acidic residues" evidence="14">
    <location>
        <begin position="252"/>
        <end position="265"/>
    </location>
</feature>
<dbReference type="SMART" id="SM00249">
    <property type="entry name" value="PHD"/>
    <property type="match status" value="2"/>
</dbReference>
<dbReference type="GO" id="GO:0003682">
    <property type="term" value="F:chromatin binding"/>
    <property type="evidence" value="ECO:0007669"/>
    <property type="project" value="TreeGrafter"/>
</dbReference>
<dbReference type="InterPro" id="IPR050603">
    <property type="entry name" value="MYST_HAT"/>
</dbReference>
<evidence type="ECO:0000256" key="12">
    <source>
        <dbReference type="PROSITE-ProRule" id="PRU00146"/>
    </source>
</evidence>
<keyword evidence="7" id="KW-0862">Zinc</keyword>
<dbReference type="GO" id="GO:1990467">
    <property type="term" value="C:NuA3a histone acetyltransferase complex"/>
    <property type="evidence" value="ECO:0007669"/>
    <property type="project" value="TreeGrafter"/>
</dbReference>
<gene>
    <name evidence="17" type="ORF">DFH08DRAFT_693932</name>
</gene>
<evidence type="ECO:0000256" key="13">
    <source>
        <dbReference type="RuleBase" id="RU361211"/>
    </source>
</evidence>
<dbReference type="Pfam" id="PF01853">
    <property type="entry name" value="MOZ_SAS"/>
    <property type="match status" value="1"/>
</dbReference>
<dbReference type="InterPro" id="IPR001965">
    <property type="entry name" value="Znf_PHD"/>
</dbReference>
<dbReference type="InterPro" id="IPR019787">
    <property type="entry name" value="Znf_PHD-finger"/>
</dbReference>
<dbReference type="InterPro" id="IPR011011">
    <property type="entry name" value="Znf_FYVE_PHD"/>
</dbReference>
<evidence type="ECO:0000256" key="7">
    <source>
        <dbReference type="ARBA" id="ARBA00022833"/>
    </source>
</evidence>
<feature type="compositionally biased region" description="Basic residues" evidence="14">
    <location>
        <begin position="154"/>
        <end position="167"/>
    </location>
</feature>
<dbReference type="PANTHER" id="PTHR10615">
    <property type="entry name" value="HISTONE ACETYLTRANSFERASE"/>
    <property type="match status" value="1"/>
</dbReference>
<dbReference type="EC" id="2.3.1.48" evidence="3 13"/>
<dbReference type="Pfam" id="PF17772">
    <property type="entry name" value="zf-MYST"/>
    <property type="match status" value="1"/>
</dbReference>
<accession>A0AAD7A919</accession>
<feature type="compositionally biased region" description="Polar residues" evidence="14">
    <location>
        <begin position="1100"/>
        <end position="1125"/>
    </location>
</feature>
<keyword evidence="8" id="KW-0156">Chromatin regulator</keyword>
<feature type="compositionally biased region" description="Acidic residues" evidence="14">
    <location>
        <begin position="137"/>
        <end position="149"/>
    </location>
</feature>
<feature type="compositionally biased region" description="Pro residues" evidence="14">
    <location>
        <begin position="1375"/>
        <end position="1395"/>
    </location>
</feature>
<dbReference type="GO" id="GO:0004402">
    <property type="term" value="F:histone acetyltransferase activity"/>
    <property type="evidence" value="ECO:0007669"/>
    <property type="project" value="InterPro"/>
</dbReference>
<dbReference type="EMBL" id="JARIHO010000012">
    <property type="protein sequence ID" value="KAJ7352418.1"/>
    <property type="molecule type" value="Genomic_DNA"/>
</dbReference>
<comment type="subcellular location">
    <subcellularLocation>
        <location evidence="1 13">Nucleus</location>
    </subcellularLocation>
</comment>
<keyword evidence="9" id="KW-0007">Acetylation</keyword>
<feature type="compositionally biased region" description="Acidic residues" evidence="14">
    <location>
        <begin position="811"/>
        <end position="822"/>
    </location>
</feature>
<dbReference type="SUPFAM" id="SSF57903">
    <property type="entry name" value="FYVE/PHD zinc finger"/>
    <property type="match status" value="1"/>
</dbReference>
<feature type="compositionally biased region" description="Basic and acidic residues" evidence="14">
    <location>
        <begin position="785"/>
        <end position="804"/>
    </location>
</feature>
<dbReference type="FunFam" id="3.40.630.30:FF:000001">
    <property type="entry name" value="Histone acetyltransferase"/>
    <property type="match status" value="1"/>
</dbReference>
<dbReference type="GO" id="GO:0003712">
    <property type="term" value="F:transcription coregulator activity"/>
    <property type="evidence" value="ECO:0007669"/>
    <property type="project" value="TreeGrafter"/>
</dbReference>
<dbReference type="PROSITE" id="PS51726">
    <property type="entry name" value="MYST_HAT"/>
    <property type="match status" value="1"/>
</dbReference>
<feature type="compositionally biased region" description="Acidic residues" evidence="14">
    <location>
        <begin position="1326"/>
        <end position="1335"/>
    </location>
</feature>
<proteinExistence type="inferred from homology"/>
<keyword evidence="5" id="KW-0479">Metal-binding</keyword>
<keyword evidence="6 12" id="KW-0863">Zinc-finger</keyword>
<dbReference type="InterPro" id="IPR019786">
    <property type="entry name" value="Zinc_finger_PHD-type_CS"/>
</dbReference>
<dbReference type="InterPro" id="IPR036388">
    <property type="entry name" value="WH-like_DNA-bd_sf"/>
</dbReference>
<evidence type="ECO:0000256" key="6">
    <source>
        <dbReference type="ARBA" id="ARBA00022771"/>
    </source>
</evidence>
<keyword evidence="10 13" id="KW-0539">Nucleus</keyword>
<dbReference type="PANTHER" id="PTHR10615:SF161">
    <property type="entry name" value="HISTONE ACETYLTRANSFERASE KAT7"/>
    <property type="match status" value="1"/>
</dbReference>
<feature type="compositionally biased region" description="Acidic residues" evidence="14">
    <location>
        <begin position="1025"/>
        <end position="1053"/>
    </location>
</feature>
<evidence type="ECO:0000313" key="17">
    <source>
        <dbReference type="EMBL" id="KAJ7352418.1"/>
    </source>
</evidence>
<feature type="compositionally biased region" description="Basic and acidic residues" evidence="14">
    <location>
        <begin position="1002"/>
        <end position="1024"/>
    </location>
</feature>
<evidence type="ECO:0000256" key="14">
    <source>
        <dbReference type="SAM" id="MobiDB-lite"/>
    </source>
</evidence>
<evidence type="ECO:0000259" key="16">
    <source>
        <dbReference type="PROSITE" id="PS51726"/>
    </source>
</evidence>
<evidence type="ECO:0000256" key="9">
    <source>
        <dbReference type="ARBA" id="ARBA00022990"/>
    </source>
</evidence>
<feature type="compositionally biased region" description="Pro residues" evidence="14">
    <location>
        <begin position="195"/>
        <end position="207"/>
    </location>
</feature>
<sequence length="1519" mass="166504">MATCHECGRSGTAVSISFASASLICVSAHPTCLQLGSSIGELIQTYEWVCIECKKCEICLTKGDDARILFCDSCDRGWHMDCLDPPVDDMPVGKWYCPRCPNAVETERGTSVASTSLSVATPRTRKGKAKATTPIPTDDDDDDEGEEEAEVRVRVRPAKRGRGRPKGSKNTQTPKRAADEQTSPARPAKRIRIRPPNPPAPAPPPTPSGSVPLRIPTGRGRRQEEEEPPGLFDEILTLQERDTSKTSIAAPDKLKFENSRARAESKLGPPPPPRQRRMSEIPDTPTAGPSSRPLRSSYMQQSQVPSPSASPAPSSASGALAVPQHKHDDEPPPLRISTIRFGQYDIKTWYNAPFPEEYANIPDGRLWICEFCLKYMKSRFGATRHRKKCKSRNPPGDEIYRDQTVSIFEVDGRKNKIYCQNLCLLSKMFLDHKSLFYDVEPFLFYVVTEVDDFGARFVGYFSKEKRSPKDYNVSCIMTLPVRQRQGWGNLLIDFSYLLSKKEGRLGSPEKPLSALGALGYKNYWKLALMRYLATAPDRPRLEDICVATSLTMEDAFTTLVDQEMITVRATTPPRIKPSPGQSIKFPKGRKNGVARRHLQRTQTDRANAGDPEATKGPFVAPTQYEIHWDRDKVAEYLSAWESKGYLQLKPKKLQWSPYILANTQKTEAVSAADTSTLLTSEKLAAKGLLVMGNGLYAGSSSSVNGLSTPNGVSVPPAGSPIVEDLFDGEPRAVFPPQTPSGALDETKPDKELATTLAVDTPRVLRSRSGQQSLATTPLATPSRGVLDRPRRGQASEKGKGKEKPLPLPSPEADEEEEDEASEEEGRQLRSRGYAPGLLLAAQSSSHSTPSRRVPKKRRRVESSPEDDASPSMPSVSLRTPSPPVNGVDHPSDSAACTQEPLQRNGLDATRQPVGAVCTNNGDEPRALNPAAPIIKTIVVQTGGDRHEAVKSEDLGTPLTSLTGRQSDDTVVALDPAPSVNGNGKVGGLSAAVSIIAGAWRQSTKETLKETMHDDDRMSEDKVSLGDDDADADAEGEEDDAEGSVDDDAVDDAEGSYNHMSSSERRDLSLQDNPNSSLGQALGPHINGSYNRQQPPDAYRISQSQSPPTHGSSAHGTASLAFTSVNGQSGQSSSSKKRQQTDNILTGHVSKRRREAEDSVDPYEDAGGAGAKHWTDEEKTQLFQWLMGPAHDDHWNSLRATKNSCLRECAVEVYGSKKTYQALKGCYERNFNLFKQIYAFETYHAHAGSGPITSHGEADRLRDYERRLSAARRAGCDVGNITARTIDHWHRTGWYLNIPRWHGDPATTKPVATRGAGSSSLNAMAGDEPDVDDDQTLDFSDSPNTSAGQQLSHPPPPPPQQMPSYITPQQTLRDTAPPPPVTTRAPSPPPAPLMPTPLPVPVPVPVPPASTSEQALVNIPLTQGMISAYLQILQVQTQTGKQKLEYLRRREEREERESQQRRELERARMERETAEFEHTRTAANIRQRADKAIELLGSSIVDASVKQAAGDFLKKFFHLD</sequence>
<feature type="compositionally biased region" description="Polar residues" evidence="14">
    <location>
        <begin position="1069"/>
        <end position="1078"/>
    </location>
</feature>
<feature type="region of interest" description="Disordered" evidence="14">
    <location>
        <begin position="999"/>
        <end position="1173"/>
    </location>
</feature>
<feature type="compositionally biased region" description="Basic residues" evidence="14">
    <location>
        <begin position="586"/>
        <end position="599"/>
    </location>
</feature>
<evidence type="ECO:0000256" key="1">
    <source>
        <dbReference type="ARBA" id="ARBA00004123"/>
    </source>
</evidence>
<evidence type="ECO:0000256" key="5">
    <source>
        <dbReference type="ARBA" id="ARBA00022723"/>
    </source>
</evidence>
<dbReference type="Gene3D" id="1.10.10.10">
    <property type="entry name" value="Winged helix-like DNA-binding domain superfamily/Winged helix DNA-binding domain"/>
    <property type="match status" value="1"/>
</dbReference>
<dbReference type="PROSITE" id="PS01359">
    <property type="entry name" value="ZF_PHD_1"/>
    <property type="match status" value="1"/>
</dbReference>
<feature type="region of interest" description="Disordered" evidence="14">
    <location>
        <begin position="1302"/>
        <end position="1395"/>
    </location>
</feature>
<dbReference type="GO" id="GO:0031507">
    <property type="term" value="P:heterochromatin formation"/>
    <property type="evidence" value="ECO:0007669"/>
    <property type="project" value="UniProtKB-ARBA"/>
</dbReference>
<dbReference type="SUPFAM" id="SSF55729">
    <property type="entry name" value="Acyl-CoA N-acyltransferases (Nat)"/>
    <property type="match status" value="1"/>
</dbReference>
<feature type="compositionally biased region" description="Low complexity" evidence="14">
    <location>
        <begin position="300"/>
        <end position="323"/>
    </location>
</feature>
<feature type="active site" description="Proton donor/acceptor" evidence="11">
    <location>
        <position position="509"/>
    </location>
</feature>
<feature type="domain" description="MYST-type HAT" evidence="16">
    <location>
        <begin position="331"/>
        <end position="657"/>
    </location>
</feature>
<evidence type="ECO:0000256" key="3">
    <source>
        <dbReference type="ARBA" id="ARBA00013184"/>
    </source>
</evidence>
<name>A0AAD7A919_9AGAR</name>
<evidence type="ECO:0000259" key="15">
    <source>
        <dbReference type="PROSITE" id="PS50016"/>
    </source>
</evidence>
<feature type="domain" description="PHD-type" evidence="15">
    <location>
        <begin position="53"/>
        <end position="103"/>
    </location>
</feature>
<evidence type="ECO:0000256" key="10">
    <source>
        <dbReference type="ARBA" id="ARBA00023242"/>
    </source>
</evidence>
<keyword evidence="18" id="KW-1185">Reference proteome</keyword>
<feature type="compositionally biased region" description="Polar residues" evidence="14">
    <location>
        <begin position="287"/>
        <end position="299"/>
    </location>
</feature>
<evidence type="ECO:0000256" key="2">
    <source>
        <dbReference type="ARBA" id="ARBA00010107"/>
    </source>
</evidence>
<dbReference type="GO" id="GO:0006357">
    <property type="term" value="P:regulation of transcription by RNA polymerase II"/>
    <property type="evidence" value="ECO:0007669"/>
    <property type="project" value="TreeGrafter"/>
</dbReference>
<organism evidence="17 18">
    <name type="scientific">Mycena albidolilacea</name>
    <dbReference type="NCBI Taxonomy" id="1033008"/>
    <lineage>
        <taxon>Eukaryota</taxon>
        <taxon>Fungi</taxon>
        <taxon>Dikarya</taxon>
        <taxon>Basidiomycota</taxon>
        <taxon>Agaricomycotina</taxon>
        <taxon>Agaricomycetes</taxon>
        <taxon>Agaricomycetidae</taxon>
        <taxon>Agaricales</taxon>
        <taxon>Marasmiineae</taxon>
        <taxon>Mycenaceae</taxon>
        <taxon>Mycena</taxon>
    </lineage>
</organism>
<dbReference type="InterPro" id="IPR002717">
    <property type="entry name" value="HAT_MYST-type"/>
</dbReference>
<evidence type="ECO:0000256" key="4">
    <source>
        <dbReference type="ARBA" id="ARBA00022679"/>
    </source>
</evidence>
<dbReference type="Gene3D" id="3.30.40.10">
    <property type="entry name" value="Zinc/RING finger domain, C3HC4 (zinc finger)"/>
    <property type="match status" value="1"/>
</dbReference>
<dbReference type="Gene3D" id="3.30.60.60">
    <property type="entry name" value="N-acetyl transferase-like"/>
    <property type="match status" value="1"/>
</dbReference>
<evidence type="ECO:0000256" key="8">
    <source>
        <dbReference type="ARBA" id="ARBA00022853"/>
    </source>
</evidence>
<dbReference type="GO" id="GO:0008270">
    <property type="term" value="F:zinc ion binding"/>
    <property type="evidence" value="ECO:0007669"/>
    <property type="project" value="UniProtKB-KW"/>
</dbReference>
<feature type="region of interest" description="Disordered" evidence="14">
    <location>
        <begin position="571"/>
        <end position="616"/>
    </location>
</feature>
<feature type="region of interest" description="Disordered" evidence="14">
    <location>
        <begin position="108"/>
        <end position="336"/>
    </location>
</feature>
<dbReference type="Proteomes" id="UP001218218">
    <property type="component" value="Unassembled WGS sequence"/>
</dbReference>
<feature type="region of interest" description="Disordered" evidence="14">
    <location>
        <begin position="729"/>
        <end position="928"/>
    </location>
</feature>
<evidence type="ECO:0000313" key="18">
    <source>
        <dbReference type="Proteomes" id="UP001218218"/>
    </source>
</evidence>
<keyword evidence="4" id="KW-0808">Transferase</keyword>
<reference evidence="17" key="1">
    <citation type="submission" date="2023-03" db="EMBL/GenBank/DDBJ databases">
        <title>Massive genome expansion in bonnet fungi (Mycena s.s.) driven by repeated elements and novel gene families across ecological guilds.</title>
        <authorList>
            <consortium name="Lawrence Berkeley National Laboratory"/>
            <person name="Harder C.B."/>
            <person name="Miyauchi S."/>
            <person name="Viragh M."/>
            <person name="Kuo A."/>
            <person name="Thoen E."/>
            <person name="Andreopoulos B."/>
            <person name="Lu D."/>
            <person name="Skrede I."/>
            <person name="Drula E."/>
            <person name="Henrissat B."/>
            <person name="Morin E."/>
            <person name="Kohler A."/>
            <person name="Barry K."/>
            <person name="LaButti K."/>
            <person name="Morin E."/>
            <person name="Salamov A."/>
            <person name="Lipzen A."/>
            <person name="Mereny Z."/>
            <person name="Hegedus B."/>
            <person name="Baldrian P."/>
            <person name="Stursova M."/>
            <person name="Weitz H."/>
            <person name="Taylor A."/>
            <person name="Grigoriev I.V."/>
            <person name="Nagy L.G."/>
            <person name="Martin F."/>
            <person name="Kauserud H."/>
        </authorList>
    </citation>
    <scope>NUCLEOTIDE SEQUENCE</scope>
    <source>
        <strain evidence="17">CBHHK002</strain>
    </source>
</reference>
<protein>
    <recommendedName>
        <fullName evidence="3 13">Histone acetyltransferase</fullName>
        <ecNumber evidence="3 13">2.3.1.48</ecNumber>
    </recommendedName>
</protein>
<dbReference type="GO" id="GO:0005634">
    <property type="term" value="C:nucleus"/>
    <property type="evidence" value="ECO:0007669"/>
    <property type="project" value="UniProtKB-SubCell"/>
</dbReference>
<comment type="catalytic activity">
    <reaction evidence="13">
        <text>L-lysyl-[protein] + acetyl-CoA = N(6)-acetyl-L-lysyl-[protein] + CoA + H(+)</text>
        <dbReference type="Rhea" id="RHEA:45948"/>
        <dbReference type="Rhea" id="RHEA-COMP:9752"/>
        <dbReference type="Rhea" id="RHEA-COMP:10731"/>
        <dbReference type="ChEBI" id="CHEBI:15378"/>
        <dbReference type="ChEBI" id="CHEBI:29969"/>
        <dbReference type="ChEBI" id="CHEBI:57287"/>
        <dbReference type="ChEBI" id="CHEBI:57288"/>
        <dbReference type="ChEBI" id="CHEBI:61930"/>
        <dbReference type="EC" id="2.3.1.48"/>
    </reaction>
</comment>
<feature type="compositionally biased region" description="Polar residues" evidence="14">
    <location>
        <begin position="1363"/>
        <end position="1372"/>
    </location>
</feature>
<comment type="caution">
    <text evidence="17">The sequence shown here is derived from an EMBL/GenBank/DDBJ whole genome shotgun (WGS) entry which is preliminary data.</text>
</comment>